<dbReference type="EMBL" id="ML994195">
    <property type="protein sequence ID" value="KAF2197823.1"/>
    <property type="molecule type" value="Genomic_DNA"/>
</dbReference>
<feature type="transmembrane region" description="Helical" evidence="1">
    <location>
        <begin position="27"/>
        <end position="46"/>
    </location>
</feature>
<organism evidence="2 3">
    <name type="scientific">Delitschia confertaspora ATCC 74209</name>
    <dbReference type="NCBI Taxonomy" id="1513339"/>
    <lineage>
        <taxon>Eukaryota</taxon>
        <taxon>Fungi</taxon>
        <taxon>Dikarya</taxon>
        <taxon>Ascomycota</taxon>
        <taxon>Pezizomycotina</taxon>
        <taxon>Dothideomycetes</taxon>
        <taxon>Pleosporomycetidae</taxon>
        <taxon>Pleosporales</taxon>
        <taxon>Delitschiaceae</taxon>
        <taxon>Delitschia</taxon>
    </lineage>
</organism>
<keyword evidence="3" id="KW-1185">Reference proteome</keyword>
<evidence type="ECO:0000313" key="3">
    <source>
        <dbReference type="Proteomes" id="UP000799536"/>
    </source>
</evidence>
<keyword evidence="1" id="KW-1133">Transmembrane helix</keyword>
<name>A0A9P4JEC2_9PLEO</name>
<reference evidence="2" key="1">
    <citation type="journal article" date="2020" name="Stud. Mycol.">
        <title>101 Dothideomycetes genomes: a test case for predicting lifestyles and emergence of pathogens.</title>
        <authorList>
            <person name="Haridas S."/>
            <person name="Albert R."/>
            <person name="Binder M."/>
            <person name="Bloem J."/>
            <person name="Labutti K."/>
            <person name="Salamov A."/>
            <person name="Andreopoulos B."/>
            <person name="Baker S."/>
            <person name="Barry K."/>
            <person name="Bills G."/>
            <person name="Bluhm B."/>
            <person name="Cannon C."/>
            <person name="Castanera R."/>
            <person name="Culley D."/>
            <person name="Daum C."/>
            <person name="Ezra D."/>
            <person name="Gonzalez J."/>
            <person name="Henrissat B."/>
            <person name="Kuo A."/>
            <person name="Liang C."/>
            <person name="Lipzen A."/>
            <person name="Lutzoni F."/>
            <person name="Magnuson J."/>
            <person name="Mondo S."/>
            <person name="Nolan M."/>
            <person name="Ohm R."/>
            <person name="Pangilinan J."/>
            <person name="Park H.-J."/>
            <person name="Ramirez L."/>
            <person name="Alfaro M."/>
            <person name="Sun H."/>
            <person name="Tritt A."/>
            <person name="Yoshinaga Y."/>
            <person name="Zwiers L.-H."/>
            <person name="Turgeon B."/>
            <person name="Goodwin S."/>
            <person name="Spatafora J."/>
            <person name="Crous P."/>
            <person name="Grigoriev I."/>
        </authorList>
    </citation>
    <scope>NUCLEOTIDE SEQUENCE</scope>
    <source>
        <strain evidence="2">ATCC 74209</strain>
    </source>
</reference>
<evidence type="ECO:0000256" key="1">
    <source>
        <dbReference type="SAM" id="Phobius"/>
    </source>
</evidence>
<comment type="caution">
    <text evidence="2">The sequence shown here is derived from an EMBL/GenBank/DDBJ whole genome shotgun (WGS) entry which is preliminary data.</text>
</comment>
<keyword evidence="1" id="KW-0472">Membrane</keyword>
<gene>
    <name evidence="2" type="ORF">GQ43DRAFT_434815</name>
</gene>
<accession>A0A9P4JEC2</accession>
<dbReference type="Proteomes" id="UP000799536">
    <property type="component" value="Unassembled WGS sequence"/>
</dbReference>
<proteinExistence type="predicted"/>
<evidence type="ECO:0000313" key="2">
    <source>
        <dbReference type="EMBL" id="KAF2197823.1"/>
    </source>
</evidence>
<dbReference type="AlphaFoldDB" id="A0A9P4JEC2"/>
<keyword evidence="1" id="KW-0812">Transmembrane</keyword>
<sequence length="113" mass="13430">MLDYLPWNFSSPQTQKVYDQVIRETSLIFSLLTVLLFFHTIHMIILDRALDLDREDEQERIRTQPQFEKWGRHWEDVIQEQVKIEANCNEEIRAKSTAVEQAGLIAEIRGRET</sequence>
<protein>
    <submittedName>
        <fullName evidence="2">Uncharacterized protein</fullName>
    </submittedName>
</protein>